<dbReference type="InterPro" id="IPR018501">
    <property type="entry name" value="DDT_dom"/>
</dbReference>
<name>A0ABN8CVQ9_9STRA</name>
<feature type="compositionally biased region" description="Basic and acidic residues" evidence="5">
    <location>
        <begin position="1374"/>
        <end position="1383"/>
    </location>
</feature>
<dbReference type="EMBL" id="CAKLCB010000228">
    <property type="protein sequence ID" value="CAH0517202.1"/>
    <property type="molecule type" value="Genomic_DNA"/>
</dbReference>
<dbReference type="InterPro" id="IPR039715">
    <property type="entry name" value="ZCCHC10"/>
</dbReference>
<dbReference type="PANTHER" id="PTHR13491:SF0">
    <property type="entry name" value="ZINC FINGER CCHC DOMAIN-CONTAINING PROTEIN 10"/>
    <property type="match status" value="1"/>
</dbReference>
<dbReference type="Proteomes" id="UP001158986">
    <property type="component" value="Unassembled WGS sequence"/>
</dbReference>
<feature type="compositionally biased region" description="Pro residues" evidence="5">
    <location>
        <begin position="1332"/>
        <end position="1351"/>
    </location>
</feature>
<dbReference type="PROSITE" id="PS50014">
    <property type="entry name" value="BROMODOMAIN_2"/>
    <property type="match status" value="1"/>
</dbReference>
<evidence type="ECO:0000256" key="1">
    <source>
        <dbReference type="ARBA" id="ARBA00004123"/>
    </source>
</evidence>
<feature type="compositionally biased region" description="Low complexity" evidence="5">
    <location>
        <begin position="1294"/>
        <end position="1327"/>
    </location>
</feature>
<dbReference type="Pfam" id="PF02791">
    <property type="entry name" value="DDT"/>
    <property type="match status" value="1"/>
</dbReference>
<keyword evidence="8" id="KW-1185">Reference proteome</keyword>
<dbReference type="PANTHER" id="PTHR13491">
    <property type="entry name" value="ZCCHC10 PROTEIN"/>
    <property type="match status" value="1"/>
</dbReference>
<feature type="compositionally biased region" description="Acidic residues" evidence="5">
    <location>
        <begin position="1417"/>
        <end position="1427"/>
    </location>
</feature>
<proteinExistence type="predicted"/>
<reference evidence="7 8" key="1">
    <citation type="submission" date="2021-11" db="EMBL/GenBank/DDBJ databases">
        <authorList>
            <person name="Islam A."/>
            <person name="Islam S."/>
            <person name="Flora M.S."/>
            <person name="Rahman M."/>
            <person name="Ziaur R.M."/>
            <person name="Epstein J.H."/>
            <person name="Hassan M."/>
            <person name="Klassen M."/>
            <person name="Woodard K."/>
            <person name="Webb A."/>
            <person name="Webby R.J."/>
            <person name="El Zowalaty M.E."/>
        </authorList>
    </citation>
    <scope>NUCLEOTIDE SEQUENCE [LARGE SCALE GENOMIC DNA]</scope>
    <source>
        <strain evidence="7">Pbs1</strain>
    </source>
</reference>
<dbReference type="CDD" id="cd04369">
    <property type="entry name" value="Bromodomain"/>
    <property type="match status" value="1"/>
</dbReference>
<dbReference type="Pfam" id="PF00439">
    <property type="entry name" value="Bromodomain"/>
    <property type="match status" value="1"/>
</dbReference>
<feature type="compositionally biased region" description="Low complexity" evidence="5">
    <location>
        <begin position="1401"/>
        <end position="1416"/>
    </location>
</feature>
<dbReference type="InterPro" id="IPR013083">
    <property type="entry name" value="Znf_RING/FYVE/PHD"/>
</dbReference>
<dbReference type="PROSITE" id="PS00633">
    <property type="entry name" value="BROMODOMAIN_1"/>
    <property type="match status" value="1"/>
</dbReference>
<comment type="subcellular location">
    <subcellularLocation>
        <location evidence="1">Nucleus</location>
    </subcellularLocation>
</comment>
<feature type="compositionally biased region" description="Basic residues" evidence="5">
    <location>
        <begin position="770"/>
        <end position="797"/>
    </location>
</feature>
<feature type="region of interest" description="Disordered" evidence="5">
    <location>
        <begin position="903"/>
        <end position="962"/>
    </location>
</feature>
<organism evidence="7 8">
    <name type="scientific">Peronospora belbahrii</name>
    <dbReference type="NCBI Taxonomy" id="622444"/>
    <lineage>
        <taxon>Eukaryota</taxon>
        <taxon>Sar</taxon>
        <taxon>Stramenopiles</taxon>
        <taxon>Oomycota</taxon>
        <taxon>Peronosporomycetes</taxon>
        <taxon>Peronosporales</taxon>
        <taxon>Peronosporaceae</taxon>
        <taxon>Peronospora</taxon>
    </lineage>
</organism>
<sequence length="1427" mass="157219">MSSSSSSGFSDEEDTEVVALNVIAPSALELGKVMKIAQICSFCTTFRKPLRLPSFSRTELQEALLGASNSDRTHIKLLAELHFKLAREQPTAKMEKMMQDWEKTLARKMQENWRKEFTANPMGGGVTYRDLTVIERVNILDALCHWKLDTCAEIHKYIATLQQENNNEAIENLRAGEIGTDDKGVSYWYFGDECWVYAEDKPLWKLEERKPSYLVEFASAKRIRFSINFDPDQNSLAPPLRLSHKSAALVDEINQEKKEEVPLVAVKDEKQKMLDAKFDDDALSSDAVQVENEQLAVKMVKTENKETLPASAVIAVNVCTDRINTAGKDIVTETSTYRRKDMGVSCELCEQGDVKHGGAAFAGLLLSNGVAHKQYDEGFSMVDGAPNVNLAQIAAAKDPTPQINLPQVSVKARDHCEILPDNNDKTGTSVSDKNDISESPGKRLPVRVGEGNSGNFTQPCVVAIVGAKKRTIIDDDSSDSSSTDADTTEAVGHKNINREVTPSLTSRKKRKVSIAVTNSAAVLDAGTAKGDITTLSNTTVVGTATTKASKSDSVASRIKEGIPSLSKADPIGSNLKETSSPQLEILKPAALDTKEPSSPSRKNADNEVILKSKSIKMGNVIEPANPSGATSVSPTDPAAAPETFDITCESCKKCYDMRYLDPPLVERPSDEWRCFECLVNDARGWPRRRKPIARESCSLRGHNRMEESSFRKRSLSKPQSGSSFLKKSKISSNNRSSSSTKKKSSHSSSSKRKSSDSKKCSSKKSSSSSLRKHKKRKSSSSHHRHGHSHRRRRRSHHYHEEFAKLVKSFQERQEQRLGIEEARIKGNLPMAYDECPQGWRIASSTLDELRALIQSLSDGSLEQDRLKGRLILIVKDQEKFEEQRRKQQERAWNILPRRQSSRIAIGRMKNQSAQDSDAEEGYSGNDAESRRLGLRLKRRHSASDSVDGTQKHDRAWRARRRHNDSDDAMHLDNEENEVDSSGAGNWIDWSVFKGNNRCLSTVCLALVDRLLQEEASDLFSRPVDPEIDGCPNYLSVIDQPMDLGTIRSRAEANFYRKWKLFKKDIELVWQNCRTFNAPDTMVVQFANLLERLSRSMCIAAEKKGADRLNGKGSVGDGSDESENSLSDASKAESHSSVNKPWTESSASESRDSSDDGGSAHDNSDSIARSRKRSPARGPAKNLQTRARSTRSSGTRSRTRRSTRNGSSKKCQAPASSSAESFASDDDEAFSSVRKSRRQLRPKADRKVDPPTDDEESVDDDIDTKQPLPPHNEAFSPPPPPQAAQKRPKPRLVISDSSNTDDSSDSDSSSSSSSSDSVDTDSDSSPTNKHPHPPPPSSVDAPPPPLPPPPATLPENDKPVHSSPNYKAQLETAADEMKKTKTDFAGKASCTHSPPLLNSYLSPSSSSSSSDFSSGDSDSSDDGDSDST</sequence>
<feature type="region of interest" description="Disordered" evidence="5">
    <location>
        <begin position="703"/>
        <end position="798"/>
    </location>
</feature>
<keyword evidence="2 4" id="KW-0103">Bromodomain</keyword>
<feature type="compositionally biased region" description="Polar residues" evidence="5">
    <location>
        <begin position="716"/>
        <end position="725"/>
    </location>
</feature>
<dbReference type="InterPro" id="IPR018359">
    <property type="entry name" value="Bromodomain_CS"/>
</dbReference>
<dbReference type="Pfam" id="PF15612">
    <property type="entry name" value="WHIM1"/>
    <property type="match status" value="1"/>
</dbReference>
<feature type="compositionally biased region" description="Low complexity" evidence="5">
    <location>
        <begin position="730"/>
        <end position="739"/>
    </location>
</feature>
<feature type="region of interest" description="Disordered" evidence="5">
    <location>
        <begin position="419"/>
        <end position="451"/>
    </location>
</feature>
<dbReference type="SUPFAM" id="SSF57903">
    <property type="entry name" value="FYVE/PHD zinc finger"/>
    <property type="match status" value="1"/>
</dbReference>
<dbReference type="InterPro" id="IPR011011">
    <property type="entry name" value="Znf_FYVE_PHD"/>
</dbReference>
<evidence type="ECO:0000313" key="8">
    <source>
        <dbReference type="Proteomes" id="UP001158986"/>
    </source>
</evidence>
<feature type="compositionally biased region" description="Basic and acidic residues" evidence="5">
    <location>
        <begin position="1148"/>
        <end position="1163"/>
    </location>
</feature>
<feature type="compositionally biased region" description="Acidic residues" evidence="5">
    <location>
        <begin position="1250"/>
        <end position="1261"/>
    </location>
</feature>
<dbReference type="InterPro" id="IPR001487">
    <property type="entry name" value="Bromodomain"/>
</dbReference>
<dbReference type="PRINTS" id="PR00503">
    <property type="entry name" value="BROMODOMAIN"/>
</dbReference>
<evidence type="ECO:0000256" key="3">
    <source>
        <dbReference type="ARBA" id="ARBA00023242"/>
    </source>
</evidence>
<feature type="domain" description="Bromo" evidence="6">
    <location>
        <begin position="1011"/>
        <end position="1083"/>
    </location>
</feature>
<keyword evidence="3" id="KW-0539">Nucleus</keyword>
<protein>
    <recommendedName>
        <fullName evidence="6">Bromo domain-containing protein</fullName>
    </recommendedName>
</protein>
<evidence type="ECO:0000256" key="4">
    <source>
        <dbReference type="PROSITE-ProRule" id="PRU00035"/>
    </source>
</evidence>
<evidence type="ECO:0000256" key="5">
    <source>
        <dbReference type="SAM" id="MobiDB-lite"/>
    </source>
</evidence>
<feature type="compositionally biased region" description="Low complexity" evidence="5">
    <location>
        <begin position="1184"/>
        <end position="1195"/>
    </location>
</feature>
<dbReference type="InterPro" id="IPR028942">
    <property type="entry name" value="WHIM1_dom"/>
</dbReference>
<dbReference type="SMART" id="SM00297">
    <property type="entry name" value="BROMO"/>
    <property type="match status" value="1"/>
</dbReference>
<dbReference type="Gene3D" id="3.30.40.10">
    <property type="entry name" value="Zinc/RING finger domain, C3HC4 (zinc finger)"/>
    <property type="match status" value="1"/>
</dbReference>
<dbReference type="InterPro" id="IPR036427">
    <property type="entry name" value="Bromodomain-like_sf"/>
</dbReference>
<feature type="compositionally biased region" description="Basic residues" evidence="5">
    <location>
        <begin position="740"/>
        <end position="752"/>
    </location>
</feature>
<accession>A0ABN8CVQ9</accession>
<dbReference type="SUPFAM" id="SSF47370">
    <property type="entry name" value="Bromodomain"/>
    <property type="match status" value="1"/>
</dbReference>
<comment type="caution">
    <text evidence="7">The sequence shown here is derived from an EMBL/GenBank/DDBJ whole genome shotgun (WGS) entry which is preliminary data.</text>
</comment>
<feature type="region of interest" description="Disordered" evidence="5">
    <location>
        <begin position="1106"/>
        <end position="1427"/>
    </location>
</feature>
<gene>
    <name evidence="7" type="ORF">PBS001_LOCUS3828</name>
</gene>
<evidence type="ECO:0000259" key="6">
    <source>
        <dbReference type="PROSITE" id="PS50014"/>
    </source>
</evidence>
<dbReference type="Gene3D" id="1.20.920.10">
    <property type="entry name" value="Bromodomain-like"/>
    <property type="match status" value="1"/>
</dbReference>
<evidence type="ECO:0000313" key="7">
    <source>
        <dbReference type="EMBL" id="CAH0517202.1"/>
    </source>
</evidence>
<evidence type="ECO:0000256" key="2">
    <source>
        <dbReference type="ARBA" id="ARBA00023117"/>
    </source>
</evidence>